<comment type="subunit">
    <text evidence="6">Interacts with the iron-sulfur protein subunit within the SDH catalytic dimer.</text>
</comment>
<dbReference type="Pfam" id="PF13233">
    <property type="entry name" value="Complex1_LYR_2"/>
    <property type="match status" value="1"/>
</dbReference>
<dbReference type="GO" id="GO:0006105">
    <property type="term" value="P:succinate metabolic process"/>
    <property type="evidence" value="ECO:0007669"/>
    <property type="project" value="TreeGrafter"/>
</dbReference>
<dbReference type="EMBL" id="OU892278">
    <property type="protein sequence ID" value="CAG9764808.1"/>
    <property type="molecule type" value="Genomic_DNA"/>
</dbReference>
<dbReference type="CDD" id="cd20270">
    <property type="entry name" value="Complex1_LYR_SDHAF3_LYRM10"/>
    <property type="match status" value="1"/>
</dbReference>
<evidence type="ECO:0000256" key="5">
    <source>
        <dbReference type="ARBA" id="ARBA00023186"/>
    </source>
</evidence>
<comment type="subcellular location">
    <subcellularLocation>
        <location evidence="1 6">Mitochondrion matrix</location>
    </subcellularLocation>
</comment>
<dbReference type="OrthoDB" id="278329at2759"/>
<keyword evidence="3" id="KW-0809">Transit peptide</keyword>
<dbReference type="Proteomes" id="UP001152799">
    <property type="component" value="Chromosome 2"/>
</dbReference>
<keyword evidence="8" id="KW-1185">Reference proteome</keyword>
<dbReference type="PANTHER" id="PTHR13137">
    <property type="entry name" value="DC11 ACN9 HOMOLOG"/>
    <property type="match status" value="1"/>
</dbReference>
<proteinExistence type="inferred from homology"/>
<dbReference type="GO" id="GO:0034553">
    <property type="term" value="P:mitochondrial respiratory chain complex II assembly"/>
    <property type="evidence" value="ECO:0007669"/>
    <property type="project" value="UniProtKB-UniRule"/>
</dbReference>
<comment type="similarity">
    <text evidence="2 6">Belongs to the complex I LYR family. SDHAF3 subfamily.</text>
</comment>
<dbReference type="PANTHER" id="PTHR13137:SF6">
    <property type="entry name" value="SUCCINATE DEHYDROGENASE ASSEMBLY FACTOR 3, MITOCHONDRIAL"/>
    <property type="match status" value="1"/>
</dbReference>
<evidence type="ECO:0000313" key="8">
    <source>
        <dbReference type="Proteomes" id="UP001152799"/>
    </source>
</evidence>
<gene>
    <name evidence="7" type="ORF">CEUTPL_LOCUS5434</name>
</gene>
<dbReference type="InterPro" id="IPR008381">
    <property type="entry name" value="SDHAF3/Sdh7"/>
</dbReference>
<protein>
    <recommendedName>
        <fullName evidence="6">Succinate dehydrogenase assembly factor 3</fullName>
        <shortName evidence="6">SDH assembly factor 3</shortName>
        <shortName evidence="6">SDHAF3</shortName>
    </recommendedName>
</protein>
<dbReference type="AlphaFoldDB" id="A0A9N9MKH5"/>
<evidence type="ECO:0000256" key="3">
    <source>
        <dbReference type="ARBA" id="ARBA00022946"/>
    </source>
</evidence>
<evidence type="ECO:0000256" key="4">
    <source>
        <dbReference type="ARBA" id="ARBA00023128"/>
    </source>
</evidence>
<keyword evidence="5 6" id="KW-0143">Chaperone</keyword>
<accession>A0A9N9MKH5</accession>
<dbReference type="GO" id="GO:0005758">
    <property type="term" value="C:mitochondrial intermembrane space"/>
    <property type="evidence" value="ECO:0007669"/>
    <property type="project" value="TreeGrafter"/>
</dbReference>
<comment type="function">
    <text evidence="6">Plays an essential role in the assembly of succinate dehydrogenase (SDH), an enzyme complex (also referred to as respiratory complex II) that is a component of both the tricarboxylic acid (TCA) cycle and the mitochondrial electron transport chain, and which couples the oxidation of succinate to fumarate with the reduction of ubiquinone (coenzyme Q) to ubiquinol. Promotes maturation of the iron-sulfur protein subunit of the SDH catalytic dimer, protecting it from the deleterious effects of oxidants. May act together with SDHAF1.</text>
</comment>
<name>A0A9N9MKH5_9CUCU</name>
<reference evidence="7" key="1">
    <citation type="submission" date="2022-01" db="EMBL/GenBank/DDBJ databases">
        <authorList>
            <person name="King R."/>
        </authorList>
    </citation>
    <scope>NUCLEOTIDE SEQUENCE</scope>
</reference>
<keyword evidence="4 6" id="KW-0496">Mitochondrion</keyword>
<evidence type="ECO:0000256" key="2">
    <source>
        <dbReference type="ARBA" id="ARBA00006020"/>
    </source>
</evidence>
<sequence>MSHIQRVKTLYKLILKLHKGLPQEFQIIGTNYTRDEFRRHKTCTPPEANIFMNEWTNYAITLAKQLGVKNETDKTKFGDELPTEILENLRDEQIVQLYELMEAAKAPKNFRVDQKS</sequence>
<evidence type="ECO:0000256" key="6">
    <source>
        <dbReference type="RuleBase" id="RU368039"/>
    </source>
</evidence>
<evidence type="ECO:0000256" key="1">
    <source>
        <dbReference type="ARBA" id="ARBA00004305"/>
    </source>
</evidence>
<organism evidence="7 8">
    <name type="scientific">Ceutorhynchus assimilis</name>
    <name type="common">cabbage seed weevil</name>
    <dbReference type="NCBI Taxonomy" id="467358"/>
    <lineage>
        <taxon>Eukaryota</taxon>
        <taxon>Metazoa</taxon>
        <taxon>Ecdysozoa</taxon>
        <taxon>Arthropoda</taxon>
        <taxon>Hexapoda</taxon>
        <taxon>Insecta</taxon>
        <taxon>Pterygota</taxon>
        <taxon>Neoptera</taxon>
        <taxon>Endopterygota</taxon>
        <taxon>Coleoptera</taxon>
        <taxon>Polyphaga</taxon>
        <taxon>Cucujiformia</taxon>
        <taxon>Curculionidae</taxon>
        <taxon>Ceutorhynchinae</taxon>
        <taxon>Ceutorhynchus</taxon>
    </lineage>
</organism>
<dbReference type="GO" id="GO:0005759">
    <property type="term" value="C:mitochondrial matrix"/>
    <property type="evidence" value="ECO:0007669"/>
    <property type="project" value="UniProtKB-SubCell"/>
</dbReference>
<evidence type="ECO:0000313" key="7">
    <source>
        <dbReference type="EMBL" id="CAG9764808.1"/>
    </source>
</evidence>